<organism evidence="1 2">
    <name type="scientific">Asterophora parasitica</name>
    <dbReference type="NCBI Taxonomy" id="117018"/>
    <lineage>
        <taxon>Eukaryota</taxon>
        <taxon>Fungi</taxon>
        <taxon>Dikarya</taxon>
        <taxon>Basidiomycota</taxon>
        <taxon>Agaricomycotina</taxon>
        <taxon>Agaricomycetes</taxon>
        <taxon>Agaricomycetidae</taxon>
        <taxon>Agaricales</taxon>
        <taxon>Tricholomatineae</taxon>
        <taxon>Lyophyllaceae</taxon>
        <taxon>Asterophora</taxon>
    </lineage>
</organism>
<accession>A0A9P7FYK5</accession>
<reference evidence="1" key="1">
    <citation type="submission" date="2020-07" db="EMBL/GenBank/DDBJ databases">
        <authorList>
            <person name="Nieuwenhuis M."/>
            <person name="Van De Peppel L.J.J."/>
        </authorList>
    </citation>
    <scope>NUCLEOTIDE SEQUENCE</scope>
    <source>
        <strain evidence="1">AP01</strain>
        <tissue evidence="1">Mycelium</tissue>
    </source>
</reference>
<evidence type="ECO:0000313" key="1">
    <source>
        <dbReference type="EMBL" id="KAG5640937.1"/>
    </source>
</evidence>
<dbReference type="AlphaFoldDB" id="A0A9P7FYK5"/>
<name>A0A9P7FYK5_9AGAR</name>
<dbReference type="Proteomes" id="UP000775547">
    <property type="component" value="Unassembled WGS sequence"/>
</dbReference>
<reference evidence="1" key="2">
    <citation type="submission" date="2021-10" db="EMBL/GenBank/DDBJ databases">
        <title>Phylogenomics reveals ancestral predisposition of the termite-cultivated fungus Termitomyces towards a domesticated lifestyle.</title>
        <authorList>
            <person name="Auxier B."/>
            <person name="Grum-Grzhimaylo A."/>
            <person name="Cardenas M.E."/>
            <person name="Lodge J.D."/>
            <person name="Laessoe T."/>
            <person name="Pedersen O."/>
            <person name="Smith M.E."/>
            <person name="Kuyper T.W."/>
            <person name="Franco-Molano E.A."/>
            <person name="Baroni T.J."/>
            <person name="Aanen D.K."/>
        </authorList>
    </citation>
    <scope>NUCLEOTIDE SEQUENCE</scope>
    <source>
        <strain evidence="1">AP01</strain>
        <tissue evidence="1">Mycelium</tissue>
    </source>
</reference>
<dbReference type="InterPro" id="IPR011009">
    <property type="entry name" value="Kinase-like_dom_sf"/>
</dbReference>
<dbReference type="OrthoDB" id="5987198at2759"/>
<evidence type="ECO:0000313" key="2">
    <source>
        <dbReference type="Proteomes" id="UP000775547"/>
    </source>
</evidence>
<protein>
    <submittedName>
        <fullName evidence="1">Uncharacterized protein</fullName>
    </submittedName>
</protein>
<sequence>MDAQDLRTGRRVCIKRANNKSQEIEIGRYLSSEDSPRHPKNHCPPVLDSFHDPDDPETRYIVMPLLRPFDDPDFEVVGEVVDFVTQLLEVQLDLFADLTAPNIMMDGLPIFPNGWHFVVPGFSEDGANILKPLSRIDHPVRYYIIDFDSSVRIQPGESSIRRGLGGRDSDPPELSNTRIPFDQYKLDVFTLGKVFLKEFKLKFAGLKFLATITEVMMIKDFAHRPTAREALQHWYKVKAGIDVGRARWRLRKSKESLGEQVIGATRDGFQSLKYILKKGDDLDLPISALSTAAIRPGYVSEAFTPPLILVIDGEHNAQTAPTLTFCQPSFKKGANDSDTAVE</sequence>
<comment type="caution">
    <text evidence="1">The sequence shown here is derived from an EMBL/GenBank/DDBJ whole genome shotgun (WGS) entry which is preliminary data.</text>
</comment>
<proteinExistence type="predicted"/>
<keyword evidence="2" id="KW-1185">Reference proteome</keyword>
<dbReference type="SUPFAM" id="SSF56112">
    <property type="entry name" value="Protein kinase-like (PK-like)"/>
    <property type="match status" value="1"/>
</dbReference>
<dbReference type="EMBL" id="JABCKV010000441">
    <property type="protein sequence ID" value="KAG5640937.1"/>
    <property type="molecule type" value="Genomic_DNA"/>
</dbReference>
<gene>
    <name evidence="1" type="ORF">DXG03_006599</name>
</gene>